<accession>A0A8B9Z3B6</accession>
<dbReference type="GO" id="GO:0003341">
    <property type="term" value="P:cilium movement"/>
    <property type="evidence" value="ECO:0007669"/>
    <property type="project" value="TreeGrafter"/>
</dbReference>
<evidence type="ECO:0000313" key="5">
    <source>
        <dbReference type="Ensembl" id="ENSBJAP00000002062.1"/>
    </source>
</evidence>
<dbReference type="Pfam" id="PF21773">
    <property type="entry name" value="ODAD1_CC"/>
    <property type="match status" value="1"/>
</dbReference>
<evidence type="ECO:0000256" key="3">
    <source>
        <dbReference type="SAM" id="MobiDB-lite"/>
    </source>
</evidence>
<sequence length="470" mass="53887">ITSLRNAKLDDRNCMELQCLLQTKYQYDSLIRDRKALLADLDNQILELEKKIVRENQIAVKVKQANCSKRLQKQIETLEMRLNNVTVHFNTILTRNSKLREEIENLRIQKAILDNFYLKLRKKLDQQRRRMNTAVEQTAQAYEQRMEALARISAMNERHSKDTVQYNVELQEQERVLDQESKLKTFVLAKFTDRSELEEEAKKKKALKVAQRAKRSQGESFESQEVAYRRLLELAEDGDIDRLVNGFIEKEGRNFACFSYTTELNNEMEKMQRRIKDLQVCSSLFMSPLSQLEKLMETTEEANRYEDKCKESSKVLGQLKTDMEVLFKEINCDATKIMKQLGENGQITDLNLMQFFGLVEKKANELLLMESILRYTSADDSDPAQPFTNPLLDGTSLLRPMDRAQLCPPPPTLDSNTDAIDACECGRWEGGAVATQPANPQFSPGCPANPPLLPVHPSQSQPACPTPPGI</sequence>
<keyword evidence="1 2" id="KW-0175">Coiled coil</keyword>
<evidence type="ECO:0000259" key="4">
    <source>
        <dbReference type="Pfam" id="PF21773"/>
    </source>
</evidence>
<evidence type="ECO:0000256" key="2">
    <source>
        <dbReference type="SAM" id="Coils"/>
    </source>
</evidence>
<dbReference type="Ensembl" id="ENSBJAT00000002116.1">
    <property type="protein sequence ID" value="ENSBJAP00000002062.1"/>
    <property type="gene ID" value="ENSBJAG00000001523.1"/>
</dbReference>
<dbReference type="GO" id="GO:0036158">
    <property type="term" value="P:outer dynein arm assembly"/>
    <property type="evidence" value="ECO:0007669"/>
    <property type="project" value="TreeGrafter"/>
</dbReference>
<dbReference type="Proteomes" id="UP000694555">
    <property type="component" value="Unplaced"/>
</dbReference>
<evidence type="ECO:0000313" key="6">
    <source>
        <dbReference type="Proteomes" id="UP000694555"/>
    </source>
</evidence>
<reference evidence="5" key="1">
    <citation type="submission" date="2025-08" db="UniProtKB">
        <authorList>
            <consortium name="Ensembl"/>
        </authorList>
    </citation>
    <scope>IDENTIFICATION</scope>
</reference>
<dbReference type="PANTHER" id="PTHR21694:SF18">
    <property type="entry name" value="COILED-COIL DOMAIN-CONTAINING PROTEIN 63"/>
    <property type="match status" value="1"/>
</dbReference>
<dbReference type="PANTHER" id="PTHR21694">
    <property type="entry name" value="COILED-COIL DOMAIN-CONTAINING PROTEIN 63"/>
    <property type="match status" value="1"/>
</dbReference>
<feature type="coiled-coil region" evidence="2">
    <location>
        <begin position="261"/>
        <end position="315"/>
    </location>
</feature>
<dbReference type="InterPro" id="IPR051876">
    <property type="entry name" value="ODA-DC/CCD"/>
</dbReference>
<dbReference type="GO" id="GO:0005930">
    <property type="term" value="C:axoneme"/>
    <property type="evidence" value="ECO:0007669"/>
    <property type="project" value="TreeGrafter"/>
</dbReference>
<feature type="region of interest" description="Disordered" evidence="3">
    <location>
        <begin position="434"/>
        <end position="470"/>
    </location>
</feature>
<organism evidence="5 6">
    <name type="scientific">Buteo japonicus</name>
    <dbReference type="NCBI Taxonomy" id="224669"/>
    <lineage>
        <taxon>Eukaryota</taxon>
        <taxon>Metazoa</taxon>
        <taxon>Chordata</taxon>
        <taxon>Craniata</taxon>
        <taxon>Vertebrata</taxon>
        <taxon>Euteleostomi</taxon>
        <taxon>Archelosauria</taxon>
        <taxon>Archosauria</taxon>
        <taxon>Dinosauria</taxon>
        <taxon>Saurischia</taxon>
        <taxon>Theropoda</taxon>
        <taxon>Coelurosauria</taxon>
        <taxon>Aves</taxon>
        <taxon>Neognathae</taxon>
        <taxon>Neoaves</taxon>
        <taxon>Telluraves</taxon>
        <taxon>Accipitrimorphae</taxon>
        <taxon>Accipitriformes</taxon>
        <taxon>Accipitridae</taxon>
        <taxon>Accipitrinae</taxon>
        <taxon>Buteo</taxon>
    </lineage>
</organism>
<feature type="domain" description="ODAD1 central coiled coil region" evidence="4">
    <location>
        <begin position="72"/>
        <end position="343"/>
    </location>
</feature>
<reference evidence="5" key="2">
    <citation type="submission" date="2025-09" db="UniProtKB">
        <authorList>
            <consortium name="Ensembl"/>
        </authorList>
    </citation>
    <scope>IDENTIFICATION</scope>
</reference>
<evidence type="ECO:0000256" key="1">
    <source>
        <dbReference type="ARBA" id="ARBA00023054"/>
    </source>
</evidence>
<feature type="coiled-coil region" evidence="2">
    <location>
        <begin position="31"/>
        <end position="152"/>
    </location>
</feature>
<dbReference type="InterPro" id="IPR049258">
    <property type="entry name" value="ODAD1_CC"/>
</dbReference>
<protein>
    <recommendedName>
        <fullName evidence="4">ODAD1 central coiled coil region domain-containing protein</fullName>
    </recommendedName>
</protein>
<dbReference type="AlphaFoldDB" id="A0A8B9Z3B6"/>
<name>A0A8B9Z3B6_9AVES</name>
<keyword evidence="6" id="KW-1185">Reference proteome</keyword>
<proteinExistence type="predicted"/>